<feature type="compositionally biased region" description="Polar residues" evidence="1">
    <location>
        <begin position="316"/>
        <end position="335"/>
    </location>
</feature>
<feature type="region of interest" description="Disordered" evidence="1">
    <location>
        <begin position="285"/>
        <end position="498"/>
    </location>
</feature>
<evidence type="ECO:0000256" key="1">
    <source>
        <dbReference type="SAM" id="MobiDB-lite"/>
    </source>
</evidence>
<sequence>MPSCLIREHTIYKISAMNVTFLLVFLIIQLTTADHTSFGSGKGKTSKMKNPFLGHSKPRFISFDSEEGNIDISWDVSIPFISIPLLYKNEENEHSPTLLNVNTKALTIAGLVTGISSLVAPLFSKPIPPSSQSHYRTDDGMEWLTMVVQIILRVQKKLSMVYPVIDGSRMQQMEHLSRMPFRNECSVLVERNKNAGTTTTTSCFYRASSFTVDKSAPAISGKVKGDSTSITSSSSGNNGPNTFNSSIANNNNSGPIGLGGLFSSGMPKLKPTGLRGNTIEKDLHTTVNNSNFSNSSGSLNQSVKRGPPPVPPPATQKPQVFPQVSSGTDSANSNIDGHKGFGKPTLAPKPPPPSTAPQKPSPPPKKLSLTSSGSVSRAQSMRLPRSPPVLAPTPPSLHQSQDCLNEPQSRPTNRVLRPPIARPPSPPISRATSSMMVTRAAPPPPSRVTVTAPCIPPPPPPLPHRPPTHQRLAAPPPPPPTPPTRGSSMRNGQATNSNLDLEIRFAEMFHSISSFPPPEPFRGFTKIYSSRNAAKQQAPAPPQQTSNPNTILPLSVSSSNSGNTMQPTWHVKNF</sequence>
<feature type="compositionally biased region" description="Pro residues" evidence="1">
    <location>
        <begin position="474"/>
        <end position="483"/>
    </location>
</feature>
<evidence type="ECO:0000313" key="4">
    <source>
        <dbReference type="Proteomes" id="UP000614350"/>
    </source>
</evidence>
<feature type="signal peptide" evidence="2">
    <location>
        <begin position="1"/>
        <end position="33"/>
    </location>
</feature>
<dbReference type="AlphaFoldDB" id="A0A834N6D3"/>
<organism evidence="3 4">
    <name type="scientific">Vespula vulgaris</name>
    <name type="common">Yellow jacket</name>
    <name type="synonym">Wasp</name>
    <dbReference type="NCBI Taxonomy" id="7454"/>
    <lineage>
        <taxon>Eukaryota</taxon>
        <taxon>Metazoa</taxon>
        <taxon>Ecdysozoa</taxon>
        <taxon>Arthropoda</taxon>
        <taxon>Hexapoda</taxon>
        <taxon>Insecta</taxon>
        <taxon>Pterygota</taxon>
        <taxon>Neoptera</taxon>
        <taxon>Endopterygota</taxon>
        <taxon>Hymenoptera</taxon>
        <taxon>Apocrita</taxon>
        <taxon>Aculeata</taxon>
        <taxon>Vespoidea</taxon>
        <taxon>Vespidae</taxon>
        <taxon>Vespinae</taxon>
        <taxon>Vespula</taxon>
    </lineage>
</organism>
<feature type="compositionally biased region" description="Low complexity" evidence="1">
    <location>
        <begin position="288"/>
        <end position="302"/>
    </location>
</feature>
<reference evidence="3" key="1">
    <citation type="journal article" date="2020" name="G3 (Bethesda)">
        <title>High-Quality Assemblies for Three Invasive Social Wasps from the &lt;i&gt;Vespula&lt;/i&gt; Genus.</title>
        <authorList>
            <person name="Harrop T.W.R."/>
            <person name="Guhlin J."/>
            <person name="McLaughlin G.M."/>
            <person name="Permina E."/>
            <person name="Stockwell P."/>
            <person name="Gilligan J."/>
            <person name="Le Lec M.F."/>
            <person name="Gruber M.A.M."/>
            <person name="Quinn O."/>
            <person name="Lovegrove M."/>
            <person name="Duncan E.J."/>
            <person name="Remnant E.J."/>
            <person name="Van Eeckhoven J."/>
            <person name="Graham B."/>
            <person name="Knapp R.A."/>
            <person name="Langford K.W."/>
            <person name="Kronenberg Z."/>
            <person name="Press M.O."/>
            <person name="Eacker S.M."/>
            <person name="Wilson-Rankin E.E."/>
            <person name="Purcell J."/>
            <person name="Lester P.J."/>
            <person name="Dearden P.K."/>
        </authorList>
    </citation>
    <scope>NUCLEOTIDE SEQUENCE</scope>
    <source>
        <strain evidence="3">Marl-1</strain>
    </source>
</reference>
<protein>
    <submittedName>
        <fullName evidence="3">Uncharacterized protein</fullName>
    </submittedName>
</protein>
<feature type="region of interest" description="Disordered" evidence="1">
    <location>
        <begin position="514"/>
        <end position="574"/>
    </location>
</feature>
<dbReference type="EMBL" id="JACSEA010000007">
    <property type="protein sequence ID" value="KAF7396664.1"/>
    <property type="molecule type" value="Genomic_DNA"/>
</dbReference>
<feature type="compositionally biased region" description="Pro residues" evidence="1">
    <location>
        <begin position="454"/>
        <end position="465"/>
    </location>
</feature>
<comment type="caution">
    <text evidence="3">The sequence shown here is derived from an EMBL/GenBank/DDBJ whole genome shotgun (WGS) entry which is preliminary data.</text>
</comment>
<dbReference type="Proteomes" id="UP000614350">
    <property type="component" value="Unassembled WGS sequence"/>
</dbReference>
<gene>
    <name evidence="3" type="ORF">HZH66_007526</name>
</gene>
<feature type="compositionally biased region" description="Pro residues" evidence="1">
    <location>
        <begin position="306"/>
        <end position="315"/>
    </location>
</feature>
<keyword evidence="2" id="KW-0732">Signal</keyword>
<proteinExistence type="predicted"/>
<feature type="compositionally biased region" description="Polar residues" evidence="1">
    <location>
        <begin position="396"/>
        <end position="412"/>
    </location>
</feature>
<evidence type="ECO:0000313" key="3">
    <source>
        <dbReference type="EMBL" id="KAF7396664.1"/>
    </source>
</evidence>
<name>A0A834N6D3_VESVU</name>
<feature type="compositionally biased region" description="Pro residues" evidence="1">
    <location>
        <begin position="385"/>
        <end position="395"/>
    </location>
</feature>
<feature type="compositionally biased region" description="Polar residues" evidence="1">
    <location>
        <begin position="545"/>
        <end position="567"/>
    </location>
</feature>
<feature type="region of interest" description="Disordered" evidence="1">
    <location>
        <begin position="221"/>
        <end position="248"/>
    </location>
</feature>
<keyword evidence="4" id="KW-1185">Reference proteome</keyword>
<feature type="compositionally biased region" description="Polar residues" evidence="1">
    <location>
        <begin position="485"/>
        <end position="498"/>
    </location>
</feature>
<feature type="compositionally biased region" description="Low complexity" evidence="1">
    <location>
        <begin position="226"/>
        <end position="248"/>
    </location>
</feature>
<evidence type="ECO:0000256" key="2">
    <source>
        <dbReference type="SAM" id="SignalP"/>
    </source>
</evidence>
<accession>A0A834N6D3</accession>
<feature type="chain" id="PRO_5032506951" evidence="2">
    <location>
        <begin position="34"/>
        <end position="574"/>
    </location>
</feature>
<feature type="compositionally biased region" description="Pro residues" evidence="1">
    <location>
        <begin position="347"/>
        <end position="365"/>
    </location>
</feature>